<dbReference type="Proteomes" id="UP000179005">
    <property type="component" value="Unassembled WGS sequence"/>
</dbReference>
<feature type="transmembrane region" description="Helical" evidence="8">
    <location>
        <begin position="143"/>
        <end position="164"/>
    </location>
</feature>
<protein>
    <recommendedName>
        <fullName evidence="13">Cobalt transporter</fullName>
    </recommendedName>
</protein>
<dbReference type="AlphaFoldDB" id="A0A1F4VEG2"/>
<dbReference type="InterPro" id="IPR027470">
    <property type="entry name" value="Cation_efflux_CTD"/>
</dbReference>
<dbReference type="GO" id="GO:0005385">
    <property type="term" value="F:zinc ion transmembrane transporter activity"/>
    <property type="evidence" value="ECO:0007669"/>
    <property type="project" value="TreeGrafter"/>
</dbReference>
<keyword evidence="7 8" id="KW-0472">Membrane</keyword>
<dbReference type="PANTHER" id="PTHR11562">
    <property type="entry name" value="CATION EFFLUX PROTEIN/ ZINC TRANSPORTER"/>
    <property type="match status" value="1"/>
</dbReference>
<evidence type="ECO:0000256" key="1">
    <source>
        <dbReference type="ARBA" id="ARBA00004141"/>
    </source>
</evidence>
<dbReference type="InterPro" id="IPR050681">
    <property type="entry name" value="CDF/SLC30A"/>
</dbReference>
<proteinExistence type="inferred from homology"/>
<evidence type="ECO:0000256" key="4">
    <source>
        <dbReference type="ARBA" id="ARBA00022692"/>
    </source>
</evidence>
<accession>A0A1F4VEG2</accession>
<keyword evidence="6" id="KW-0406">Ion transport</keyword>
<reference evidence="11 12" key="1">
    <citation type="journal article" date="2016" name="Nat. Commun.">
        <title>Thousands of microbial genomes shed light on interconnected biogeochemical processes in an aquifer system.</title>
        <authorList>
            <person name="Anantharaman K."/>
            <person name="Brown C.T."/>
            <person name="Hug L.A."/>
            <person name="Sharon I."/>
            <person name="Castelle C.J."/>
            <person name="Probst A.J."/>
            <person name="Thomas B.C."/>
            <person name="Singh A."/>
            <person name="Wilkins M.J."/>
            <person name="Karaoz U."/>
            <person name="Brodie E.L."/>
            <person name="Williams K.H."/>
            <person name="Hubbard S.S."/>
            <person name="Banfield J.F."/>
        </authorList>
    </citation>
    <scope>NUCLEOTIDE SEQUENCE [LARGE SCALE GENOMIC DNA]</scope>
</reference>
<dbReference type="SUPFAM" id="SSF160240">
    <property type="entry name" value="Cation efflux protein cytoplasmic domain-like"/>
    <property type="match status" value="1"/>
</dbReference>
<keyword evidence="4 8" id="KW-0812">Transmembrane</keyword>
<gene>
    <name evidence="11" type="ORF">A2797_01050</name>
</gene>
<evidence type="ECO:0000256" key="2">
    <source>
        <dbReference type="ARBA" id="ARBA00008873"/>
    </source>
</evidence>
<dbReference type="InterPro" id="IPR036837">
    <property type="entry name" value="Cation_efflux_CTD_sf"/>
</dbReference>
<comment type="subcellular location">
    <subcellularLocation>
        <location evidence="1">Membrane</location>
        <topology evidence="1">Multi-pass membrane protein</topology>
    </subcellularLocation>
</comment>
<dbReference type="EMBL" id="MEVC01000008">
    <property type="protein sequence ID" value="OGC55636.1"/>
    <property type="molecule type" value="Genomic_DNA"/>
</dbReference>
<dbReference type="STRING" id="1802619.A2797_01050"/>
<dbReference type="InterPro" id="IPR002524">
    <property type="entry name" value="Cation_efflux"/>
</dbReference>
<evidence type="ECO:0000256" key="7">
    <source>
        <dbReference type="ARBA" id="ARBA00023136"/>
    </source>
</evidence>
<dbReference type="InterPro" id="IPR058533">
    <property type="entry name" value="Cation_efflux_TM"/>
</dbReference>
<feature type="transmembrane region" description="Helical" evidence="8">
    <location>
        <begin position="170"/>
        <end position="187"/>
    </location>
</feature>
<dbReference type="Pfam" id="PF16916">
    <property type="entry name" value="ZT_dimer"/>
    <property type="match status" value="1"/>
</dbReference>
<evidence type="ECO:0000256" key="8">
    <source>
        <dbReference type="SAM" id="Phobius"/>
    </source>
</evidence>
<feature type="transmembrane region" description="Helical" evidence="8">
    <location>
        <begin position="76"/>
        <end position="99"/>
    </location>
</feature>
<feature type="domain" description="Cation efflux protein cytoplasmic" evidence="10">
    <location>
        <begin position="209"/>
        <end position="275"/>
    </location>
</feature>
<comment type="similarity">
    <text evidence="2">Belongs to the cation diffusion facilitator (CDF) transporter (TC 2.A.4) family. SLC30A subfamily.</text>
</comment>
<dbReference type="Pfam" id="PF01545">
    <property type="entry name" value="Cation_efflux"/>
    <property type="match status" value="1"/>
</dbReference>
<feature type="domain" description="Cation efflux protein transmembrane" evidence="9">
    <location>
        <begin position="9"/>
        <end position="194"/>
    </location>
</feature>
<evidence type="ECO:0000256" key="3">
    <source>
        <dbReference type="ARBA" id="ARBA00022448"/>
    </source>
</evidence>
<dbReference type="SUPFAM" id="SSF161111">
    <property type="entry name" value="Cation efflux protein transmembrane domain-like"/>
    <property type="match status" value="1"/>
</dbReference>
<organism evidence="11 12">
    <name type="scientific">candidate division WWE3 bacterium RIFCSPHIGHO2_01_FULL_48_15</name>
    <dbReference type="NCBI Taxonomy" id="1802619"/>
    <lineage>
        <taxon>Bacteria</taxon>
        <taxon>Katanobacteria</taxon>
    </lineage>
</organism>
<name>A0A1F4VEG2_UNCKA</name>
<dbReference type="InterPro" id="IPR027469">
    <property type="entry name" value="Cation_efflux_TMD_sf"/>
</dbReference>
<keyword evidence="3" id="KW-0813">Transport</keyword>
<evidence type="ECO:0000313" key="12">
    <source>
        <dbReference type="Proteomes" id="UP000179005"/>
    </source>
</evidence>
<evidence type="ECO:0000256" key="6">
    <source>
        <dbReference type="ARBA" id="ARBA00023065"/>
    </source>
</evidence>
<feature type="transmembrane region" description="Helical" evidence="8">
    <location>
        <begin position="111"/>
        <end position="131"/>
    </location>
</feature>
<dbReference type="Gene3D" id="1.20.1510.10">
    <property type="entry name" value="Cation efflux protein transmembrane domain"/>
    <property type="match status" value="1"/>
</dbReference>
<evidence type="ECO:0000313" key="11">
    <source>
        <dbReference type="EMBL" id="OGC55636.1"/>
    </source>
</evidence>
<evidence type="ECO:0000259" key="9">
    <source>
        <dbReference type="Pfam" id="PF01545"/>
    </source>
</evidence>
<evidence type="ECO:0008006" key="13">
    <source>
        <dbReference type="Google" id="ProtNLM"/>
    </source>
</evidence>
<dbReference type="GO" id="GO:0005886">
    <property type="term" value="C:plasma membrane"/>
    <property type="evidence" value="ECO:0007669"/>
    <property type="project" value="TreeGrafter"/>
</dbReference>
<comment type="caution">
    <text evidence="11">The sequence shown here is derived from an EMBL/GenBank/DDBJ whole genome shotgun (WGS) entry which is preliminary data.</text>
</comment>
<dbReference type="PANTHER" id="PTHR11562:SF17">
    <property type="entry name" value="RE54080P-RELATED"/>
    <property type="match status" value="1"/>
</dbReference>
<dbReference type="NCBIfam" id="TIGR01297">
    <property type="entry name" value="CDF"/>
    <property type="match status" value="1"/>
</dbReference>
<evidence type="ECO:0000256" key="5">
    <source>
        <dbReference type="ARBA" id="ARBA00022989"/>
    </source>
</evidence>
<evidence type="ECO:0000259" key="10">
    <source>
        <dbReference type="Pfam" id="PF16916"/>
    </source>
</evidence>
<keyword evidence="5 8" id="KW-1133">Transmembrane helix</keyword>
<sequence length="291" mass="32292">MTLSSSRNVKIATFLNIGFTIVELIGGALTNSLAILTDGLHDLGDSLVLISSWTIEDASHRKPDWERTFGYRRLSLLAAFLNAVILLGGSVVIMVQVVGRLIDPQPVNALGTVWLAIIGISANAVGSFLLGRGKGLNEKVLSWHLLEDVLGWVGILIAGIAMHFTGFYRLDPLITIGFTIFVLWGVWRNSRKLINVFLEGAQSEKPLPIIVKEIESIKGVKDVYDVHLWSLDGGRNLFSMKALIDKNKNHEIIHKAVKKILSKYYIDHSTIELEEEKTHAGEEPEQDFLKT</sequence>